<dbReference type="SUPFAM" id="SSF49363">
    <property type="entry name" value="Purple acid phosphatase, N-terminal domain"/>
    <property type="match status" value="1"/>
</dbReference>
<sequence length="430" mass="48919">MKRNVLCAVVIISILAASSMLFHKKHSPPEKKPSVNEPGRPLPDESHTFSPFVPQQQPDRICLTLTHDPTTSINIQWRTHNLSGHPVVQIALLSAGPIEKTGIIQTCLASSQIFRHPHYDAVHHHANITGLKPATTYLYRVGDGLKWSEWFQFQTSQPSHQPFEFLFFGDLQEDIRGSCSRIIRQAFLNHPNTRFMLFIGDIVRHGNNDTEWHEFFQATGWLTGMFPTIATPGNHEYKNTQITSAWGAHFQFPSNGPQGCEELNNTCYFIDYQGTRFISLNTNAMRGFHLKAVLAQRQWLQTLLRNNDNDWTVIFHHHPVDSPTQSESGKKQLQWLFSPLYEKYHVDLVLQGDAHTYGRGHKSHDKNNPDSPIYIVSNSGAHMNKPDAPWASVSGSDKQLYQHISISKNQLNYQAIAADGSLFDHFILKK</sequence>
<evidence type="ECO:0000259" key="3">
    <source>
        <dbReference type="Pfam" id="PF00149"/>
    </source>
</evidence>
<reference evidence="5" key="1">
    <citation type="journal article" date="2017" name="Appl. Environ. Microbiol.">
        <title>Molecular characterization of an Endozoicomonas-like organism causing infection in king scallop Pecten maximus L.</title>
        <authorList>
            <person name="Cano I."/>
            <person name="van Aerle R."/>
            <person name="Ross S."/>
            <person name="Verner-Jeffreys D.W."/>
            <person name="Paley R.K."/>
            <person name="Rimmer G."/>
            <person name="Ryder D."/>
            <person name="Hooper P."/>
            <person name="Stone D."/>
            <person name="Feist S.W."/>
        </authorList>
    </citation>
    <scope>NUCLEOTIDE SEQUENCE</scope>
</reference>
<dbReference type="GO" id="GO:0046872">
    <property type="term" value="F:metal ion binding"/>
    <property type="evidence" value="ECO:0007669"/>
    <property type="project" value="InterPro"/>
</dbReference>
<dbReference type="SUPFAM" id="SSF56300">
    <property type="entry name" value="Metallo-dependent phosphatases"/>
    <property type="match status" value="1"/>
</dbReference>
<dbReference type="EC" id="3.1.4.53" evidence="5"/>
<dbReference type="GO" id="GO:0004115">
    <property type="term" value="F:3',5'-cyclic-AMP phosphodiesterase activity"/>
    <property type="evidence" value="ECO:0007669"/>
    <property type="project" value="UniProtKB-EC"/>
</dbReference>
<gene>
    <name evidence="5" type="primary">cpdA_2</name>
    <name evidence="5" type="ORF">CI610_00607</name>
</gene>
<dbReference type="Gene3D" id="3.60.21.10">
    <property type="match status" value="1"/>
</dbReference>
<evidence type="ECO:0000259" key="4">
    <source>
        <dbReference type="Pfam" id="PF16656"/>
    </source>
</evidence>
<dbReference type="InterPro" id="IPR003961">
    <property type="entry name" value="FN3_dom"/>
</dbReference>
<keyword evidence="5" id="KW-0378">Hydrolase</keyword>
<dbReference type="AlphaFoldDB" id="A0A2H9TB44"/>
<comment type="caution">
    <text evidence="5">The sequence shown here is derived from an EMBL/GenBank/DDBJ whole genome shotgun (WGS) entry which is preliminary data.</text>
</comment>
<dbReference type="EMBL" id="NSIT01000018">
    <property type="protein sequence ID" value="PJE80424.1"/>
    <property type="molecule type" value="Genomic_DNA"/>
</dbReference>
<dbReference type="Gene3D" id="2.60.40.380">
    <property type="entry name" value="Purple acid phosphatase-like, N-terminal"/>
    <property type="match status" value="1"/>
</dbReference>
<dbReference type="PANTHER" id="PTHR22953">
    <property type="entry name" value="ACID PHOSPHATASE RELATED"/>
    <property type="match status" value="1"/>
</dbReference>
<dbReference type="InterPro" id="IPR039331">
    <property type="entry name" value="PAPs-like"/>
</dbReference>
<accession>A0A2H9TB44</accession>
<dbReference type="CDD" id="cd00063">
    <property type="entry name" value="FN3"/>
    <property type="match status" value="1"/>
</dbReference>
<dbReference type="InterPro" id="IPR015914">
    <property type="entry name" value="PAPs_N"/>
</dbReference>
<dbReference type="Pfam" id="PF00149">
    <property type="entry name" value="Metallophos"/>
    <property type="match status" value="1"/>
</dbReference>
<evidence type="ECO:0000256" key="2">
    <source>
        <dbReference type="SAM" id="MobiDB-lite"/>
    </source>
</evidence>
<organism evidence="5">
    <name type="scientific">invertebrate metagenome</name>
    <dbReference type="NCBI Taxonomy" id="1711999"/>
    <lineage>
        <taxon>unclassified sequences</taxon>
        <taxon>metagenomes</taxon>
        <taxon>organismal metagenomes</taxon>
    </lineage>
</organism>
<dbReference type="GO" id="GO:0003993">
    <property type="term" value="F:acid phosphatase activity"/>
    <property type="evidence" value="ECO:0007669"/>
    <property type="project" value="InterPro"/>
</dbReference>
<evidence type="ECO:0000256" key="1">
    <source>
        <dbReference type="ARBA" id="ARBA00022729"/>
    </source>
</evidence>
<dbReference type="Pfam" id="PF16656">
    <property type="entry name" value="Pur_ac_phosph_N"/>
    <property type="match status" value="1"/>
</dbReference>
<name>A0A2H9TB44_9ZZZZ</name>
<feature type="domain" description="Purple acid phosphatase N-terminal" evidence="4">
    <location>
        <begin position="58"/>
        <end position="155"/>
    </location>
</feature>
<protein>
    <submittedName>
        <fullName evidence="5">3',5'-cyclic adenosine monophosphate phosphodiesterase CpdA</fullName>
        <ecNumber evidence="5">3.1.4.53</ecNumber>
    </submittedName>
</protein>
<dbReference type="InterPro" id="IPR008963">
    <property type="entry name" value="Purple_acid_Pase-like_N"/>
</dbReference>
<dbReference type="InterPro" id="IPR004843">
    <property type="entry name" value="Calcineurin-like_PHP"/>
</dbReference>
<proteinExistence type="predicted"/>
<dbReference type="InterPro" id="IPR029052">
    <property type="entry name" value="Metallo-depent_PP-like"/>
</dbReference>
<dbReference type="PANTHER" id="PTHR22953:SF153">
    <property type="entry name" value="PURPLE ACID PHOSPHATASE"/>
    <property type="match status" value="1"/>
</dbReference>
<evidence type="ECO:0000313" key="5">
    <source>
        <dbReference type="EMBL" id="PJE80424.1"/>
    </source>
</evidence>
<feature type="domain" description="Calcineurin-like phosphoesterase" evidence="3">
    <location>
        <begin position="165"/>
        <end position="357"/>
    </location>
</feature>
<keyword evidence="1" id="KW-0732">Signal</keyword>
<feature type="region of interest" description="Disordered" evidence="2">
    <location>
        <begin position="24"/>
        <end position="54"/>
    </location>
</feature>